<comment type="caution">
    <text evidence="6">The sequence shown here is derived from an EMBL/GenBank/DDBJ whole genome shotgun (WGS) entry which is preliminary data.</text>
</comment>
<protein>
    <recommendedName>
        <fullName evidence="4">Electron transfer flavoprotein small subunit</fullName>
    </recommendedName>
</protein>
<comment type="subunit">
    <text evidence="2">Heterodimer of an alpha and a beta subunit.</text>
</comment>
<dbReference type="RefSeq" id="WP_304601447.1">
    <property type="nucleotide sequence ID" value="NZ_JAUQYP010000001.1"/>
</dbReference>
<organism evidence="6 7">
    <name type="scientific">Actinotalea lenta</name>
    <dbReference type="NCBI Taxonomy" id="3064654"/>
    <lineage>
        <taxon>Bacteria</taxon>
        <taxon>Bacillati</taxon>
        <taxon>Actinomycetota</taxon>
        <taxon>Actinomycetes</taxon>
        <taxon>Micrococcales</taxon>
        <taxon>Cellulomonadaceae</taxon>
        <taxon>Actinotalea</taxon>
    </lineage>
</organism>
<dbReference type="SUPFAM" id="SSF52402">
    <property type="entry name" value="Adenine nucleotide alpha hydrolases-like"/>
    <property type="match status" value="1"/>
</dbReference>
<feature type="domain" description="Electron transfer flavoprotein alpha/beta-subunit N-terminal" evidence="5">
    <location>
        <begin position="17"/>
        <end position="211"/>
    </location>
</feature>
<evidence type="ECO:0000256" key="1">
    <source>
        <dbReference type="ARBA" id="ARBA00001974"/>
    </source>
</evidence>
<dbReference type="PANTHER" id="PTHR21294">
    <property type="entry name" value="ELECTRON TRANSFER FLAVOPROTEIN BETA-SUBUNIT"/>
    <property type="match status" value="1"/>
</dbReference>
<evidence type="ECO:0000256" key="3">
    <source>
        <dbReference type="ARBA" id="ARBA00025649"/>
    </source>
</evidence>
<evidence type="ECO:0000313" key="7">
    <source>
        <dbReference type="Proteomes" id="UP001232536"/>
    </source>
</evidence>
<accession>A0ABT9DC07</accession>
<dbReference type="Pfam" id="PF01012">
    <property type="entry name" value="ETF"/>
    <property type="match status" value="1"/>
</dbReference>
<keyword evidence="7" id="KW-1185">Reference proteome</keyword>
<comment type="function">
    <text evidence="3">The electron transfer flavoprotein serves as a specific electron acceptor for other dehydrogenases. It transfers the electrons to the main respiratory chain via ETF-ubiquinone oxidoreductase (ETF dehydrogenase).</text>
</comment>
<sequence>MLKPVLDVGELRYNRDRNVLERDRARLVLNPEDATAVAMALELKRADPAATIEVVSMAPRRAMPHLEDLVRRGVDQATLLTDRRHAGSDTWATSRVLAHHLATRDFDLVLCGTHTLDSGTGQVPAQVAEALDLPLMAGVAELVDLNTEEGWAVVDVDAEDVVLRFRVGLPAVLAFRYAPSRTLPPIGYGDLTRDVAGQVAVLGFDALGMDESELGLRGSLTQVRRIETDALEAKDPIRVRADREGIDEVFRTLAEKGFLCR</sequence>
<dbReference type="InterPro" id="IPR012255">
    <property type="entry name" value="ETF_b"/>
</dbReference>
<dbReference type="PANTHER" id="PTHR21294:SF17">
    <property type="entry name" value="PROTEIN FIXA"/>
    <property type="match status" value="1"/>
</dbReference>
<dbReference type="PIRSF" id="PIRSF000090">
    <property type="entry name" value="Beta-ETF"/>
    <property type="match status" value="1"/>
</dbReference>
<proteinExistence type="predicted"/>
<evidence type="ECO:0000256" key="2">
    <source>
        <dbReference type="ARBA" id="ARBA00011355"/>
    </source>
</evidence>
<dbReference type="Proteomes" id="UP001232536">
    <property type="component" value="Unassembled WGS sequence"/>
</dbReference>
<dbReference type="EMBL" id="JAUQYP010000001">
    <property type="protein sequence ID" value="MDO8107844.1"/>
    <property type="molecule type" value="Genomic_DNA"/>
</dbReference>
<evidence type="ECO:0000256" key="4">
    <source>
        <dbReference type="ARBA" id="ARBA00042002"/>
    </source>
</evidence>
<dbReference type="Gene3D" id="3.40.50.620">
    <property type="entry name" value="HUPs"/>
    <property type="match status" value="1"/>
</dbReference>
<evidence type="ECO:0000259" key="5">
    <source>
        <dbReference type="SMART" id="SM00893"/>
    </source>
</evidence>
<dbReference type="SMART" id="SM00893">
    <property type="entry name" value="ETF"/>
    <property type="match status" value="1"/>
</dbReference>
<evidence type="ECO:0000313" key="6">
    <source>
        <dbReference type="EMBL" id="MDO8107844.1"/>
    </source>
</evidence>
<comment type="cofactor">
    <cofactor evidence="1">
        <name>FAD</name>
        <dbReference type="ChEBI" id="CHEBI:57692"/>
    </cofactor>
</comment>
<name>A0ABT9DC07_9CELL</name>
<reference evidence="6 7" key="1">
    <citation type="submission" date="2023-07" db="EMBL/GenBank/DDBJ databases">
        <title>Description of novel actinomycetes strains, isolated from tidal flat sediment.</title>
        <authorList>
            <person name="Lu C."/>
        </authorList>
    </citation>
    <scope>NUCLEOTIDE SEQUENCE [LARGE SCALE GENOMIC DNA]</scope>
    <source>
        <strain evidence="6 7">SYSU T00b441</strain>
    </source>
</reference>
<gene>
    <name evidence="6" type="ORF">Q6348_11625</name>
</gene>
<dbReference type="InterPro" id="IPR014730">
    <property type="entry name" value="ETF_a/b_N"/>
</dbReference>
<dbReference type="InterPro" id="IPR014729">
    <property type="entry name" value="Rossmann-like_a/b/a_fold"/>
</dbReference>